<keyword evidence="3" id="KW-1185">Reference proteome</keyword>
<protein>
    <submittedName>
        <fullName evidence="2">Uncharacterized protein</fullName>
    </submittedName>
</protein>
<dbReference type="AlphaFoldDB" id="A0A5B7DPB6"/>
<evidence type="ECO:0000256" key="1">
    <source>
        <dbReference type="SAM" id="MobiDB-lite"/>
    </source>
</evidence>
<evidence type="ECO:0000313" key="3">
    <source>
        <dbReference type="Proteomes" id="UP000324222"/>
    </source>
</evidence>
<organism evidence="2 3">
    <name type="scientific">Portunus trituberculatus</name>
    <name type="common">Swimming crab</name>
    <name type="synonym">Neptunus trituberculatus</name>
    <dbReference type="NCBI Taxonomy" id="210409"/>
    <lineage>
        <taxon>Eukaryota</taxon>
        <taxon>Metazoa</taxon>
        <taxon>Ecdysozoa</taxon>
        <taxon>Arthropoda</taxon>
        <taxon>Crustacea</taxon>
        <taxon>Multicrustacea</taxon>
        <taxon>Malacostraca</taxon>
        <taxon>Eumalacostraca</taxon>
        <taxon>Eucarida</taxon>
        <taxon>Decapoda</taxon>
        <taxon>Pleocyemata</taxon>
        <taxon>Brachyura</taxon>
        <taxon>Eubrachyura</taxon>
        <taxon>Portunoidea</taxon>
        <taxon>Portunidae</taxon>
        <taxon>Portuninae</taxon>
        <taxon>Portunus</taxon>
    </lineage>
</organism>
<dbReference type="Proteomes" id="UP000324222">
    <property type="component" value="Unassembled WGS sequence"/>
</dbReference>
<name>A0A5B7DPB6_PORTR</name>
<evidence type="ECO:0000313" key="2">
    <source>
        <dbReference type="EMBL" id="MPC23491.1"/>
    </source>
</evidence>
<gene>
    <name evidence="2" type="ORF">E2C01_016541</name>
</gene>
<reference evidence="2 3" key="1">
    <citation type="submission" date="2019-05" db="EMBL/GenBank/DDBJ databases">
        <title>Another draft genome of Portunus trituberculatus and its Hox gene families provides insights of decapod evolution.</title>
        <authorList>
            <person name="Jeong J.-H."/>
            <person name="Song I."/>
            <person name="Kim S."/>
            <person name="Choi T."/>
            <person name="Kim D."/>
            <person name="Ryu S."/>
            <person name="Kim W."/>
        </authorList>
    </citation>
    <scope>NUCLEOTIDE SEQUENCE [LARGE SCALE GENOMIC DNA]</scope>
    <source>
        <tissue evidence="2">Muscle</tissue>
    </source>
</reference>
<feature type="compositionally biased region" description="Basic residues" evidence="1">
    <location>
        <begin position="39"/>
        <end position="52"/>
    </location>
</feature>
<dbReference type="EMBL" id="VSRR010001212">
    <property type="protein sequence ID" value="MPC23491.1"/>
    <property type="molecule type" value="Genomic_DNA"/>
</dbReference>
<proteinExistence type="predicted"/>
<comment type="caution">
    <text evidence="2">The sequence shown here is derived from an EMBL/GenBank/DDBJ whole genome shotgun (WGS) entry which is preliminary data.</text>
</comment>
<accession>A0A5B7DPB6</accession>
<feature type="region of interest" description="Disordered" evidence="1">
    <location>
        <begin position="1"/>
        <end position="52"/>
    </location>
</feature>
<sequence length="83" mass="9322">MAKWARCQNSPVHHLHHLTRQPPAAGTGRDHLPRPPGHGTHRHPGSHAHPRLAAHVWDQGPGIVRLIFFSIVLVFFRDSRVVS</sequence>